<dbReference type="Pfam" id="PF21058">
    <property type="entry name" value="Stereocilin"/>
    <property type="match status" value="1"/>
</dbReference>
<sequence length="1197" mass="128199">MGEGGSAWARACREHYPAQFNSTVCSNTSLRETPGPQQVLLEQLCADLAGPRSCSACIRWEDAWSCFLGSPMLWDARLCGSRSCELLPADPWASLSQLCGGPQPRAQMPGVSEPGGTDPCSFGGQSLWAWGSTGLLELCRTVCPCCFQELVCTNASLLQLLGHPQPVVGARCQGALPSGRCLLQQLLALLPMPRRLDAVELCPDLAAYLLGLALQLPWCQEEAPGWAPHVNYLLRLLDRSLTASRREEAEQVAREQLSEAILLSSLLDNTSFWGLLGVNSSAGILRAVGQYLGWERRVPAKRELLSCFSAVLWDLLQDSEGVPALEILAQEYLRMPEESFQGLLHAVGPEAVQRFLAVLHRAWHRLRGKVPSPVSREDALPSLAVLLLRRLPHLTPQLFVGLSQFIPFMAVTDIARLPPALLANESVLAALRTHSARLTQGQKAAFARRLLQVPFLGAVPTWPLGFLHAVLPLLPHLPVHCFLQLTPQQIWGLGDGWQPLRLGLVQGRHVAGSLANRSRAAGTELGRRLGALACFLSPEELQDLEWLQDARGAVEQSLLACAAAGTLRQHGRVMLALADLLRSTNLAMVSPGELPAWRGVLPEMGVGFLEHLSAAQLNSLLLQLQPTQLTRAQASFLLTWALQRDNVTAGEASWMCPLLPGLGPTSLAAVLAPLRVQGCACLGPALPLLLAAQTASLLQALQPLDSWAHCLLPLLPLQLLRPSAQALHGALRDPNLPWSPQQAQLLWMEVGAGTNHSHRTAGALGSLVVGMSCAALQEPGREDFLGALRTLYVQPRSLPASLRRCVQEEVLRRPALSEEELAWLGPRFLMELPAKLVEMLPDAVMQLVLDHVTREPHSLLALPATRRAALARRALRSLHLPAGVELGGEDLDQLGPLVGFLDRESVARIQPESLLPRLGDLQGTCLAREAAAELGRLLLSEQALGPPPGWHLPTLQQLGHLVFLLPLESLRAIPRDLLSRDTVEQLLQSQRDWEQSELGRLCHPLGSLDEDPSPQEVLVAPLVAAARPGDRAPVPSCADVRATFPAAWSAAQLAAMAPQQLESCLGLLSQDPALRPDQLRAALGQAWRVRGNMGGVGGDMGGCAGGGGGALLGWAGPGGEMLDAGSCAGVVVGERPWGAFEGLSVGGLCWPCGGCPWGGLWWPWGLSVGGCADLGGCPWGAVRVLPGGAGLGAAGSW</sequence>
<evidence type="ECO:0000313" key="5">
    <source>
        <dbReference type="Proteomes" id="UP000694562"/>
    </source>
</evidence>
<keyword evidence="1" id="KW-0732">Signal</keyword>
<reference evidence="4" key="2">
    <citation type="submission" date="2025-09" db="UniProtKB">
        <authorList>
            <consortium name="Ensembl"/>
        </authorList>
    </citation>
    <scope>IDENTIFICATION</scope>
</reference>
<evidence type="ECO:0000256" key="2">
    <source>
        <dbReference type="ARBA" id="ARBA00023180"/>
    </source>
</evidence>
<dbReference type="InterPro" id="IPR048992">
    <property type="entry name" value="Stereocilin_LRR"/>
</dbReference>
<dbReference type="InterPro" id="IPR026664">
    <property type="entry name" value="Stereocilin-rel"/>
</dbReference>
<dbReference type="Ensembl" id="ENSFTIT00000015575.1">
    <property type="protein sequence ID" value="ENSFTIP00000014939.1"/>
    <property type="gene ID" value="ENSFTIG00000009914.1"/>
</dbReference>
<dbReference type="OrthoDB" id="9447519at2759"/>
<dbReference type="GO" id="GO:0032426">
    <property type="term" value="C:stereocilium tip"/>
    <property type="evidence" value="ECO:0007669"/>
    <property type="project" value="TreeGrafter"/>
</dbReference>
<evidence type="ECO:0000256" key="1">
    <source>
        <dbReference type="ARBA" id="ARBA00022729"/>
    </source>
</evidence>
<dbReference type="GO" id="GO:0007160">
    <property type="term" value="P:cell-matrix adhesion"/>
    <property type="evidence" value="ECO:0007669"/>
    <property type="project" value="TreeGrafter"/>
</dbReference>
<dbReference type="PANTHER" id="PTHR23412:SF14">
    <property type="entry name" value="STEREOCILIN-RELATED"/>
    <property type="match status" value="1"/>
</dbReference>
<dbReference type="GO" id="GO:0060091">
    <property type="term" value="C:kinocilium"/>
    <property type="evidence" value="ECO:0007669"/>
    <property type="project" value="TreeGrafter"/>
</dbReference>
<proteinExistence type="predicted"/>
<protein>
    <submittedName>
        <fullName evidence="4">Stereocilin</fullName>
    </submittedName>
</protein>
<dbReference type="Proteomes" id="UP000694562">
    <property type="component" value="Unplaced"/>
</dbReference>
<keyword evidence="5" id="KW-1185">Reference proteome</keyword>
<dbReference type="PANTHER" id="PTHR23412">
    <property type="entry name" value="STEREOCILIN RELATED"/>
    <property type="match status" value="1"/>
</dbReference>
<accession>A0A8C4XQL9</accession>
<dbReference type="OMA" id="LELCHPH"/>
<name>A0A8C4XQL9_FALTI</name>
<organism evidence="4 5">
    <name type="scientific">Falco tinnunculus</name>
    <name type="common">Common kestrel</name>
    <dbReference type="NCBI Taxonomy" id="100819"/>
    <lineage>
        <taxon>Eukaryota</taxon>
        <taxon>Metazoa</taxon>
        <taxon>Chordata</taxon>
        <taxon>Craniata</taxon>
        <taxon>Vertebrata</taxon>
        <taxon>Euteleostomi</taxon>
        <taxon>Archelosauria</taxon>
        <taxon>Archosauria</taxon>
        <taxon>Dinosauria</taxon>
        <taxon>Saurischia</taxon>
        <taxon>Theropoda</taxon>
        <taxon>Coelurosauria</taxon>
        <taxon>Aves</taxon>
        <taxon>Neognathae</taxon>
        <taxon>Neoaves</taxon>
        <taxon>Telluraves</taxon>
        <taxon>Australaves</taxon>
        <taxon>Falconiformes</taxon>
        <taxon>Falconidae</taxon>
        <taxon>Falco</taxon>
    </lineage>
</organism>
<feature type="domain" description="Stereocilin LRR" evidence="3">
    <location>
        <begin position="278"/>
        <end position="669"/>
    </location>
</feature>
<dbReference type="AlphaFoldDB" id="A0A8C4XQL9"/>
<dbReference type="GO" id="GO:0009986">
    <property type="term" value="C:cell surface"/>
    <property type="evidence" value="ECO:0007669"/>
    <property type="project" value="TreeGrafter"/>
</dbReference>
<keyword evidence="2" id="KW-0325">Glycoprotein</keyword>
<evidence type="ECO:0000259" key="3">
    <source>
        <dbReference type="Pfam" id="PF21058"/>
    </source>
</evidence>
<reference evidence="4" key="1">
    <citation type="submission" date="2025-08" db="UniProtKB">
        <authorList>
            <consortium name="Ensembl"/>
        </authorList>
    </citation>
    <scope>IDENTIFICATION</scope>
</reference>
<evidence type="ECO:0000313" key="4">
    <source>
        <dbReference type="Ensembl" id="ENSFTIP00000014939.1"/>
    </source>
</evidence>